<gene>
    <name evidence="4" type="ORF">H9Q80_08795</name>
</gene>
<dbReference type="CDD" id="cd07381">
    <property type="entry name" value="MPP_CapA"/>
    <property type="match status" value="1"/>
</dbReference>
<evidence type="ECO:0000313" key="5">
    <source>
        <dbReference type="Proteomes" id="UP000515856"/>
    </source>
</evidence>
<feature type="signal peptide" evidence="2">
    <location>
        <begin position="1"/>
        <end position="22"/>
    </location>
</feature>
<dbReference type="Proteomes" id="UP000515856">
    <property type="component" value="Chromosome"/>
</dbReference>
<dbReference type="PANTHER" id="PTHR33393:SF12">
    <property type="entry name" value="CAPSULE BIOSYNTHESIS PROTEIN CAPA"/>
    <property type="match status" value="1"/>
</dbReference>
<comment type="similarity">
    <text evidence="1">Belongs to the CapA family.</text>
</comment>
<dbReference type="SUPFAM" id="SSF56300">
    <property type="entry name" value="Metallo-dependent phosphatases"/>
    <property type="match status" value="1"/>
</dbReference>
<keyword evidence="5" id="KW-1185">Reference proteome</keyword>
<protein>
    <submittedName>
        <fullName evidence="4">CapA family protein</fullName>
    </submittedName>
</protein>
<evidence type="ECO:0000259" key="3">
    <source>
        <dbReference type="SMART" id="SM00854"/>
    </source>
</evidence>
<dbReference type="KEGG" id="ehn:H9Q80_08795"/>
<proteinExistence type="inferred from homology"/>
<dbReference type="Gene3D" id="3.60.21.10">
    <property type="match status" value="1"/>
</dbReference>
<accession>A0A7G9GT85</accession>
<feature type="domain" description="Capsule synthesis protein CapA" evidence="3">
    <location>
        <begin position="38"/>
        <end position="288"/>
    </location>
</feature>
<name>A0A7G9GT85_9FIRM</name>
<evidence type="ECO:0000256" key="1">
    <source>
        <dbReference type="ARBA" id="ARBA00005662"/>
    </source>
</evidence>
<organism evidence="4 5">
    <name type="scientific">[Eubacterium] hominis</name>
    <dbReference type="NCBI Taxonomy" id="2764325"/>
    <lineage>
        <taxon>Bacteria</taxon>
        <taxon>Bacillati</taxon>
        <taxon>Bacillota</taxon>
        <taxon>Erysipelotrichia</taxon>
        <taxon>Erysipelotrichales</taxon>
        <taxon>Erysipelotrichaceae</taxon>
        <taxon>Amedibacillus</taxon>
    </lineage>
</organism>
<keyword evidence="2" id="KW-0732">Signal</keyword>
<dbReference type="SMART" id="SM00854">
    <property type="entry name" value="PGA_cap"/>
    <property type="match status" value="1"/>
</dbReference>
<dbReference type="RefSeq" id="WP_117453491.1">
    <property type="nucleotide sequence ID" value="NZ_CP060636.1"/>
</dbReference>
<dbReference type="PROSITE" id="PS51257">
    <property type="entry name" value="PROKAR_LIPOPROTEIN"/>
    <property type="match status" value="1"/>
</dbReference>
<dbReference type="PANTHER" id="PTHR33393">
    <property type="entry name" value="POLYGLUTAMINE SYNTHESIS ACCESSORY PROTEIN RV0574C-RELATED"/>
    <property type="match status" value="1"/>
</dbReference>
<dbReference type="InterPro" id="IPR052169">
    <property type="entry name" value="CW_Biosynth-Accessory"/>
</dbReference>
<dbReference type="Pfam" id="PF09587">
    <property type="entry name" value="PGA_cap"/>
    <property type="match status" value="1"/>
</dbReference>
<feature type="chain" id="PRO_5028813663" evidence="2">
    <location>
        <begin position="23"/>
        <end position="386"/>
    </location>
</feature>
<dbReference type="AlphaFoldDB" id="A0A7G9GT85"/>
<evidence type="ECO:0000313" key="4">
    <source>
        <dbReference type="EMBL" id="QNM14017.1"/>
    </source>
</evidence>
<dbReference type="EMBL" id="CP060636">
    <property type="protein sequence ID" value="QNM14017.1"/>
    <property type="molecule type" value="Genomic_DNA"/>
</dbReference>
<reference evidence="4 5" key="1">
    <citation type="submission" date="2020-08" db="EMBL/GenBank/DDBJ databases">
        <authorList>
            <person name="Liu C."/>
            <person name="Sun Q."/>
        </authorList>
    </citation>
    <scope>NUCLEOTIDE SEQUENCE [LARGE SCALE GENOMIC DNA]</scope>
    <source>
        <strain evidence="4 5">NSJ-61</strain>
    </source>
</reference>
<dbReference type="InterPro" id="IPR019079">
    <property type="entry name" value="Capsule_synth_CapA"/>
</dbReference>
<sequence>MRKLMMILMSLMLVACSTQTSAPEKEPEKKDEEKTKVSFIGVGDNLIHEMIYIQADKAAGSENDGTYDFTPMYEHVKKDVENADIAYIDQESIIGGDDLGISGYPTFNSPDQVARDVAATGFDLINTANNHCLDMYQAGIDHSSKIWSEQKGIVTAGTYTSNEDRNKIRVIERKGIKFSFLAYTYGTNGIEPPHEYSVAYFDEEQIKKDVAAAKKVSDVVIVSAHWGDENVSAPTDFQKKYAQLFADLGVDVVVGEHPHVIQPVNWVDGKDGNHTLVIYSLGNFLSGMLDVNNVLSGMIRFNFVKDNKSGKIQIEDVKWEPLITHYTGDAKDILNTRKDFTVYKLSDYTDELAAKHGLNGVDGQKVTIQDLYDRTSKIIKDIEIIK</sequence>
<evidence type="ECO:0000256" key="2">
    <source>
        <dbReference type="SAM" id="SignalP"/>
    </source>
</evidence>
<dbReference type="InterPro" id="IPR029052">
    <property type="entry name" value="Metallo-depent_PP-like"/>
</dbReference>